<dbReference type="GO" id="GO:0005886">
    <property type="term" value="C:plasma membrane"/>
    <property type="evidence" value="ECO:0007669"/>
    <property type="project" value="UniProtKB-SubCell"/>
</dbReference>
<comment type="similarity">
    <text evidence="7">Belongs to the binding-protein-dependent transport system permease family.</text>
</comment>
<protein>
    <submittedName>
        <fullName evidence="9">Carbohydrate ABC transporter membrane protein 2, CUT1 family</fullName>
    </submittedName>
</protein>
<keyword evidence="3" id="KW-1003">Cell membrane</keyword>
<dbReference type="PANTHER" id="PTHR43744">
    <property type="entry name" value="ABC TRANSPORTER PERMEASE PROTEIN MG189-RELATED-RELATED"/>
    <property type="match status" value="1"/>
</dbReference>
<keyword evidence="2 7" id="KW-0813">Transport</keyword>
<organism evidence="9 10">
    <name type="scientific">Actinopolymorpha singaporensis</name>
    <dbReference type="NCBI Taxonomy" id="117157"/>
    <lineage>
        <taxon>Bacteria</taxon>
        <taxon>Bacillati</taxon>
        <taxon>Actinomycetota</taxon>
        <taxon>Actinomycetes</taxon>
        <taxon>Propionibacteriales</taxon>
        <taxon>Actinopolymorphaceae</taxon>
        <taxon>Actinopolymorpha</taxon>
    </lineage>
</organism>
<evidence type="ECO:0000256" key="2">
    <source>
        <dbReference type="ARBA" id="ARBA00022448"/>
    </source>
</evidence>
<evidence type="ECO:0000256" key="1">
    <source>
        <dbReference type="ARBA" id="ARBA00004651"/>
    </source>
</evidence>
<dbReference type="PANTHER" id="PTHR43744:SF8">
    <property type="entry name" value="SN-GLYCEROL-3-PHOSPHATE TRANSPORT SYSTEM PERMEASE PROTEIN UGPE"/>
    <property type="match status" value="1"/>
</dbReference>
<dbReference type="CDD" id="cd06261">
    <property type="entry name" value="TM_PBP2"/>
    <property type="match status" value="1"/>
</dbReference>
<dbReference type="RefSeq" id="WP_241827926.1">
    <property type="nucleotide sequence ID" value="NZ_LT629732.1"/>
</dbReference>
<dbReference type="InterPro" id="IPR000515">
    <property type="entry name" value="MetI-like"/>
</dbReference>
<dbReference type="Pfam" id="PF00528">
    <property type="entry name" value="BPD_transp_1"/>
    <property type="match status" value="1"/>
</dbReference>
<dbReference type="AlphaFoldDB" id="A0A1H1RJ66"/>
<feature type="transmembrane region" description="Helical" evidence="7">
    <location>
        <begin position="206"/>
        <end position="229"/>
    </location>
</feature>
<evidence type="ECO:0000259" key="8">
    <source>
        <dbReference type="PROSITE" id="PS50928"/>
    </source>
</evidence>
<keyword evidence="5 7" id="KW-1133">Transmembrane helix</keyword>
<feature type="transmembrane region" description="Helical" evidence="7">
    <location>
        <begin position="162"/>
        <end position="185"/>
    </location>
</feature>
<reference evidence="9 10" key="1">
    <citation type="submission" date="2016-10" db="EMBL/GenBank/DDBJ databases">
        <authorList>
            <person name="de Groot N.N."/>
        </authorList>
    </citation>
    <scope>NUCLEOTIDE SEQUENCE [LARGE SCALE GENOMIC DNA]</scope>
    <source>
        <strain evidence="9 10">DSM 22024</strain>
    </source>
</reference>
<keyword evidence="6 7" id="KW-0472">Membrane</keyword>
<evidence type="ECO:0000313" key="9">
    <source>
        <dbReference type="EMBL" id="SDS35693.1"/>
    </source>
</evidence>
<sequence length="300" mass="33167">MTISELMARVPRARAGVPSVGAGRQRPRGRVRRMVTYAILTPIALAWIYPFLWMMSASVRPNGKVFAGLGLFPTKWFFSNYTDAWIDAEMGRYFLNTVVVTFSGVAIVVFTTATMGYVLGRYAFPGRRILVAVLGALVFLPQGYTIIPIFDLIGKLHLDGTLFGIILAESGQAHIIQLLLYAGYFRQLPKELEESATMDGAGFFTIFVRVFLPLAKPVTATVVILQFIASWNDFLLPLVLTLSQPDLRTLAVAVYSFQGENYTSYAQMNAASTISLLPVVVVFLLLQRYFVEGIAGAVKQ</sequence>
<feature type="transmembrane region" description="Helical" evidence="7">
    <location>
        <begin position="265"/>
        <end position="286"/>
    </location>
</feature>
<comment type="subcellular location">
    <subcellularLocation>
        <location evidence="1 7">Cell membrane</location>
        <topology evidence="1 7">Multi-pass membrane protein</topology>
    </subcellularLocation>
</comment>
<dbReference type="STRING" id="117157.SAMN04489717_2437"/>
<feature type="transmembrane region" description="Helical" evidence="7">
    <location>
        <begin position="93"/>
        <end position="117"/>
    </location>
</feature>
<keyword evidence="4 7" id="KW-0812">Transmembrane</keyword>
<feature type="transmembrane region" description="Helical" evidence="7">
    <location>
        <begin position="34"/>
        <end position="52"/>
    </location>
</feature>
<evidence type="ECO:0000256" key="7">
    <source>
        <dbReference type="RuleBase" id="RU363032"/>
    </source>
</evidence>
<evidence type="ECO:0000313" key="10">
    <source>
        <dbReference type="Proteomes" id="UP000198983"/>
    </source>
</evidence>
<dbReference type="EMBL" id="LT629732">
    <property type="protein sequence ID" value="SDS35693.1"/>
    <property type="molecule type" value="Genomic_DNA"/>
</dbReference>
<dbReference type="InterPro" id="IPR035906">
    <property type="entry name" value="MetI-like_sf"/>
</dbReference>
<keyword evidence="10" id="KW-1185">Reference proteome</keyword>
<evidence type="ECO:0000256" key="6">
    <source>
        <dbReference type="ARBA" id="ARBA00023136"/>
    </source>
</evidence>
<proteinExistence type="inferred from homology"/>
<name>A0A1H1RJ66_9ACTN</name>
<evidence type="ECO:0000256" key="4">
    <source>
        <dbReference type="ARBA" id="ARBA00022692"/>
    </source>
</evidence>
<evidence type="ECO:0000256" key="3">
    <source>
        <dbReference type="ARBA" id="ARBA00022475"/>
    </source>
</evidence>
<feature type="transmembrane region" description="Helical" evidence="7">
    <location>
        <begin position="129"/>
        <end position="150"/>
    </location>
</feature>
<feature type="domain" description="ABC transmembrane type-1" evidence="8">
    <location>
        <begin position="94"/>
        <end position="286"/>
    </location>
</feature>
<dbReference type="Proteomes" id="UP000198983">
    <property type="component" value="Chromosome I"/>
</dbReference>
<dbReference type="PROSITE" id="PS50928">
    <property type="entry name" value="ABC_TM1"/>
    <property type="match status" value="1"/>
</dbReference>
<dbReference type="Gene3D" id="1.10.3720.10">
    <property type="entry name" value="MetI-like"/>
    <property type="match status" value="1"/>
</dbReference>
<accession>A0A1H1RJ66</accession>
<evidence type="ECO:0000256" key="5">
    <source>
        <dbReference type="ARBA" id="ARBA00022989"/>
    </source>
</evidence>
<dbReference type="GO" id="GO:0055085">
    <property type="term" value="P:transmembrane transport"/>
    <property type="evidence" value="ECO:0007669"/>
    <property type="project" value="InterPro"/>
</dbReference>
<gene>
    <name evidence="9" type="ORF">SAMN04489717_2437</name>
</gene>
<dbReference type="SUPFAM" id="SSF161098">
    <property type="entry name" value="MetI-like"/>
    <property type="match status" value="1"/>
</dbReference>